<reference evidence="2" key="1">
    <citation type="journal article" date="2016" name="Proc. Natl. Acad. Sci. U.S.A.">
        <title>Comparative genomics of biotechnologically important yeasts.</title>
        <authorList>
            <person name="Riley R."/>
            <person name="Haridas S."/>
            <person name="Wolfe K.H."/>
            <person name="Lopes M.R."/>
            <person name="Hittinger C.T."/>
            <person name="Goeker M."/>
            <person name="Salamov A.A."/>
            <person name="Wisecaver J.H."/>
            <person name="Long T.M."/>
            <person name="Calvey C.H."/>
            <person name="Aerts A.L."/>
            <person name="Barry K.W."/>
            <person name="Choi C."/>
            <person name="Clum A."/>
            <person name="Coughlan A.Y."/>
            <person name="Deshpande S."/>
            <person name="Douglass A.P."/>
            <person name="Hanson S.J."/>
            <person name="Klenk H.-P."/>
            <person name="LaButti K.M."/>
            <person name="Lapidus A."/>
            <person name="Lindquist E.A."/>
            <person name="Lipzen A.M."/>
            <person name="Meier-Kolthoff J.P."/>
            <person name="Ohm R.A."/>
            <person name="Otillar R.P."/>
            <person name="Pangilinan J.L."/>
            <person name="Peng Y."/>
            <person name="Rokas A."/>
            <person name="Rosa C.A."/>
            <person name="Scheuner C."/>
            <person name="Sibirny A.A."/>
            <person name="Slot J.C."/>
            <person name="Stielow J.B."/>
            <person name="Sun H."/>
            <person name="Kurtzman C.P."/>
            <person name="Blackwell M."/>
            <person name="Grigoriev I.V."/>
            <person name="Jeffries T.W."/>
        </authorList>
    </citation>
    <scope>NUCLEOTIDE SEQUENCE [LARGE SCALE GENOMIC DNA]</scope>
    <source>
        <strain evidence="2">NRRL Y-1626</strain>
    </source>
</reference>
<dbReference type="EMBL" id="LXPE01000003">
    <property type="protein sequence ID" value="OBA28636.1"/>
    <property type="molecule type" value="Genomic_DNA"/>
</dbReference>
<keyword evidence="2" id="KW-1185">Reference proteome</keyword>
<dbReference type="AlphaFoldDB" id="A0A1B7TIT5"/>
<proteinExistence type="predicted"/>
<gene>
    <name evidence="1" type="ORF">HANVADRAFT_51503</name>
</gene>
<name>A0A1B7TIT5_9ASCO</name>
<sequence>MNIKENLIDENFLDSLFLDDFDFLAVANKELEVNPNKTESSITEFQQTVATLAKESKEKDVMISKFIERLTLQLYNDIENLKKYIQPPVDSSIFNKHEQIVNRVNKLNSIFDKLVVDETTNEKGHELKDLENVIQSLTKLNNVRDNLNSSIKTLQDFNELINKDDNKKIISSISMQNELKQRILEKDQLEEEDIIQLKKFKDILKDFDKLYVIYTNFLIELEENGSTEQMAEMSIQQHF</sequence>
<organism evidence="1 2">
    <name type="scientific">Hanseniaspora valbyensis NRRL Y-1626</name>
    <dbReference type="NCBI Taxonomy" id="766949"/>
    <lineage>
        <taxon>Eukaryota</taxon>
        <taxon>Fungi</taxon>
        <taxon>Dikarya</taxon>
        <taxon>Ascomycota</taxon>
        <taxon>Saccharomycotina</taxon>
        <taxon>Saccharomycetes</taxon>
        <taxon>Saccharomycodales</taxon>
        <taxon>Saccharomycodaceae</taxon>
        <taxon>Hanseniaspora</taxon>
    </lineage>
</organism>
<comment type="caution">
    <text evidence="1">The sequence shown here is derived from an EMBL/GenBank/DDBJ whole genome shotgun (WGS) entry which is preliminary data.</text>
</comment>
<protein>
    <submittedName>
        <fullName evidence="1">Uncharacterized protein</fullName>
    </submittedName>
</protein>
<evidence type="ECO:0000313" key="2">
    <source>
        <dbReference type="Proteomes" id="UP000092321"/>
    </source>
</evidence>
<evidence type="ECO:0000313" key="1">
    <source>
        <dbReference type="EMBL" id="OBA28636.1"/>
    </source>
</evidence>
<accession>A0A1B7TIT5</accession>
<dbReference type="Proteomes" id="UP000092321">
    <property type="component" value="Unassembled WGS sequence"/>
</dbReference>